<keyword evidence="8 14" id="KW-0915">Sodium</keyword>
<comment type="similarity">
    <text evidence="2 13">Belongs to the sodium:solute symporter (SSF) (TC 2.A.21) family.</text>
</comment>
<evidence type="ECO:0000256" key="13">
    <source>
        <dbReference type="RuleBase" id="RU362091"/>
    </source>
</evidence>
<feature type="transmembrane region" description="Helical" evidence="14">
    <location>
        <begin position="403"/>
        <end position="422"/>
    </location>
</feature>
<keyword evidence="16" id="KW-1185">Reference proteome</keyword>
<dbReference type="GO" id="GO:0015824">
    <property type="term" value="P:proline transport"/>
    <property type="evidence" value="ECO:0007669"/>
    <property type="project" value="UniProtKB-UniRule"/>
</dbReference>
<dbReference type="AlphaFoldDB" id="U2KNH4"/>
<dbReference type="Gene3D" id="1.20.1730.10">
    <property type="entry name" value="Sodium/glucose cotransporter"/>
    <property type="match status" value="1"/>
</dbReference>
<feature type="transmembrane region" description="Helical" evidence="14">
    <location>
        <begin position="225"/>
        <end position="246"/>
    </location>
</feature>
<dbReference type="Proteomes" id="UP000016662">
    <property type="component" value="Unassembled WGS sequence"/>
</dbReference>
<evidence type="ECO:0000256" key="11">
    <source>
        <dbReference type="ARBA" id="ARBA00023201"/>
    </source>
</evidence>
<dbReference type="STRING" id="411473.RUMCAL_02247"/>
<evidence type="ECO:0000256" key="5">
    <source>
        <dbReference type="ARBA" id="ARBA00022692"/>
    </source>
</evidence>
<keyword evidence="3 14" id="KW-0813">Transport</keyword>
<dbReference type="HOGENOM" id="CLU_018808_15_2_9"/>
<dbReference type="PANTHER" id="PTHR48086:SF3">
    <property type="entry name" value="SODIUM_PROLINE SYMPORTER"/>
    <property type="match status" value="1"/>
</dbReference>
<keyword evidence="5 14" id="KW-0812">Transmembrane</keyword>
<feature type="transmembrane region" description="Helical" evidence="14">
    <location>
        <begin position="454"/>
        <end position="477"/>
    </location>
</feature>
<comment type="subcellular location">
    <subcellularLocation>
        <location evidence="1 14">Cell membrane</location>
        <topology evidence="1 14">Multi-pass membrane protein</topology>
    </subcellularLocation>
</comment>
<reference evidence="15 16" key="1">
    <citation type="submission" date="2013-07" db="EMBL/GenBank/DDBJ databases">
        <authorList>
            <person name="Weinstock G."/>
            <person name="Sodergren E."/>
            <person name="Wylie T."/>
            <person name="Fulton L."/>
            <person name="Fulton R."/>
            <person name="Fronick C."/>
            <person name="O'Laughlin M."/>
            <person name="Godfrey J."/>
            <person name="Miner T."/>
            <person name="Herter B."/>
            <person name="Appelbaum E."/>
            <person name="Cordes M."/>
            <person name="Lek S."/>
            <person name="Wollam A."/>
            <person name="Pepin K.H."/>
            <person name="Palsikar V.B."/>
            <person name="Mitreva M."/>
            <person name="Wilson R.K."/>
        </authorList>
    </citation>
    <scope>NUCLEOTIDE SEQUENCE [LARGE SCALE GENOMIC DNA]</scope>
    <source>
        <strain evidence="15 16">ATCC 27760</strain>
    </source>
</reference>
<evidence type="ECO:0000256" key="7">
    <source>
        <dbReference type="ARBA" id="ARBA00022989"/>
    </source>
</evidence>
<dbReference type="EMBL" id="AWVF01000277">
    <property type="protein sequence ID" value="ERJ93605.1"/>
    <property type="molecule type" value="Genomic_DNA"/>
</dbReference>
<dbReference type="PROSITE" id="PS00457">
    <property type="entry name" value="NA_SOLUT_SYMP_2"/>
    <property type="match status" value="1"/>
</dbReference>
<comment type="catalytic activity">
    <reaction evidence="12">
        <text>L-proline(in) + Na(+)(in) = L-proline(out) + Na(+)(out)</text>
        <dbReference type="Rhea" id="RHEA:28967"/>
        <dbReference type="ChEBI" id="CHEBI:29101"/>
        <dbReference type="ChEBI" id="CHEBI:60039"/>
    </reaction>
</comment>
<dbReference type="GO" id="GO:0005886">
    <property type="term" value="C:plasma membrane"/>
    <property type="evidence" value="ECO:0007669"/>
    <property type="project" value="UniProtKB-SubCell"/>
</dbReference>
<dbReference type="InterPro" id="IPR018212">
    <property type="entry name" value="Na/solute_symporter_CS"/>
</dbReference>
<evidence type="ECO:0000256" key="1">
    <source>
        <dbReference type="ARBA" id="ARBA00004651"/>
    </source>
</evidence>
<comment type="caution">
    <text evidence="15">The sequence shown here is derived from an EMBL/GenBank/DDBJ whole genome shotgun (WGS) entry which is preliminary data.</text>
</comment>
<evidence type="ECO:0000256" key="14">
    <source>
        <dbReference type="RuleBase" id="RU366012"/>
    </source>
</evidence>
<protein>
    <recommendedName>
        <fullName evidence="14">Sodium/proline symporter</fullName>
    </recommendedName>
    <alternativeName>
        <fullName evidence="14">Proline permease</fullName>
    </alternativeName>
</protein>
<dbReference type="CDD" id="cd11475">
    <property type="entry name" value="SLC5sbd_PutP"/>
    <property type="match status" value="1"/>
</dbReference>
<dbReference type="Pfam" id="PF00474">
    <property type="entry name" value="SSF"/>
    <property type="match status" value="1"/>
</dbReference>
<feature type="transmembrane region" description="Helical" evidence="14">
    <location>
        <begin position="373"/>
        <end position="391"/>
    </location>
</feature>
<evidence type="ECO:0000256" key="9">
    <source>
        <dbReference type="ARBA" id="ARBA00023065"/>
    </source>
</evidence>
<comment type="function">
    <text evidence="14">Catalyzes the sodium-dependent uptake of extracellular L-proline.</text>
</comment>
<sequence>MGMMVVIGAVYSKKNSSVGDFYLGGRRLGPVVSAMSAEASDMSSYLLMGLPGLAYLNGCAEVGWTAIGLAIGTYLNWLLVAKRLRVYSQRCRNSITIPDFFSNRYRDDKHVLMGIAAVIILIFFVPYTASGFSACGKLFNQLFGWNYHMAMIISAVIIISYTCLGGFLAASFTDLIQSIVMTSALVVLVIYGVHTAGGLDNVLENAKGIENYLSFTSTRTAEGEAVSFGGLSIISTLAWGLGYFGMPHILLRFMAIDDKNKVKISRRIASVWVVLAMGVAVFIGIIGNALTVNGTVAPLETSSKAETIVLEMATVLSKHSVGAALIAGLIFAGILACTMSTSDSQLLAASSSMSENLLKGVFHIKLSEKQSMIAARAVLLIIAVLGIVLAWDQNSSVFRVVSFAWAGFGATFGPVMLTSLFWKRSNKYGALAGLITGGVMIFVWKFAISKLGGMFAIYELLPAFLCALIAIVVVSLLTKAPEQEIVDEFEAVSAEMKQK</sequence>
<comment type="caution">
    <text evidence="14">Lacks conserved residue(s) required for the propagation of feature annotation.</text>
</comment>
<dbReference type="GO" id="GO:0031402">
    <property type="term" value="F:sodium ion binding"/>
    <property type="evidence" value="ECO:0007669"/>
    <property type="project" value="UniProtKB-UniRule"/>
</dbReference>
<feature type="transmembrane region" description="Helical" evidence="14">
    <location>
        <begin position="429"/>
        <end position="448"/>
    </location>
</feature>
<keyword evidence="10 14" id="KW-0472">Membrane</keyword>
<evidence type="ECO:0000256" key="6">
    <source>
        <dbReference type="ARBA" id="ARBA00022847"/>
    </source>
</evidence>
<feature type="transmembrane region" description="Helical" evidence="14">
    <location>
        <begin position="267"/>
        <end position="290"/>
    </location>
</feature>
<dbReference type="PROSITE" id="PS50283">
    <property type="entry name" value="NA_SOLUT_SYMP_3"/>
    <property type="match status" value="1"/>
</dbReference>
<dbReference type="PANTHER" id="PTHR48086">
    <property type="entry name" value="SODIUM/PROLINE SYMPORTER-RELATED"/>
    <property type="match status" value="1"/>
</dbReference>
<evidence type="ECO:0000256" key="10">
    <source>
        <dbReference type="ARBA" id="ARBA00023136"/>
    </source>
</evidence>
<dbReference type="NCBIfam" id="TIGR00813">
    <property type="entry name" value="sss"/>
    <property type="match status" value="1"/>
</dbReference>
<evidence type="ECO:0000256" key="3">
    <source>
        <dbReference type="ARBA" id="ARBA00022448"/>
    </source>
</evidence>
<evidence type="ECO:0000313" key="16">
    <source>
        <dbReference type="Proteomes" id="UP000016662"/>
    </source>
</evidence>
<evidence type="ECO:0000256" key="4">
    <source>
        <dbReference type="ARBA" id="ARBA00022475"/>
    </source>
</evidence>
<feature type="transmembrane region" description="Helical" evidence="14">
    <location>
        <begin position="149"/>
        <end position="168"/>
    </location>
</feature>
<dbReference type="InterPro" id="IPR050277">
    <property type="entry name" value="Sodium:Solute_Symporter"/>
</dbReference>
<feature type="transmembrane region" description="Helical" evidence="14">
    <location>
        <begin position="175"/>
        <end position="193"/>
    </location>
</feature>
<accession>U2KNH4</accession>
<gene>
    <name evidence="15" type="ORF">RUMCAL_02247</name>
</gene>
<dbReference type="GO" id="GO:0005298">
    <property type="term" value="F:proline:sodium symporter activity"/>
    <property type="evidence" value="ECO:0007669"/>
    <property type="project" value="UniProtKB-UniRule"/>
</dbReference>
<feature type="transmembrane region" description="Helical" evidence="14">
    <location>
        <begin position="319"/>
        <end position="337"/>
    </location>
</feature>
<keyword evidence="6 14" id="KW-0769">Symport</keyword>
<evidence type="ECO:0000256" key="2">
    <source>
        <dbReference type="ARBA" id="ARBA00006434"/>
    </source>
</evidence>
<proteinExistence type="inferred from homology"/>
<keyword evidence="14" id="KW-0029">Amino-acid transport</keyword>
<dbReference type="eggNOG" id="COG0591">
    <property type="taxonomic scope" value="Bacteria"/>
</dbReference>
<evidence type="ECO:0000256" key="12">
    <source>
        <dbReference type="ARBA" id="ARBA00033708"/>
    </source>
</evidence>
<feature type="transmembrane region" description="Helical" evidence="14">
    <location>
        <begin position="62"/>
        <end position="80"/>
    </location>
</feature>
<dbReference type="PROSITE" id="PS00456">
    <property type="entry name" value="NA_SOLUT_SYMP_1"/>
    <property type="match status" value="1"/>
</dbReference>
<evidence type="ECO:0000256" key="8">
    <source>
        <dbReference type="ARBA" id="ARBA00023053"/>
    </source>
</evidence>
<feature type="transmembrane region" description="Helical" evidence="14">
    <location>
        <begin position="111"/>
        <end position="129"/>
    </location>
</feature>
<dbReference type="InterPro" id="IPR001734">
    <property type="entry name" value="Na/solute_symporter"/>
</dbReference>
<keyword evidence="11 14" id="KW-0739">Sodium transport</keyword>
<name>U2KNH4_9FIRM</name>
<dbReference type="PATRIC" id="fig|411473.3.peg.1858"/>
<dbReference type="InterPro" id="IPR038377">
    <property type="entry name" value="Na/Glc_symporter_sf"/>
</dbReference>
<organism evidence="15 16">
    <name type="scientific">Ruminococcus callidus ATCC 27760</name>
    <dbReference type="NCBI Taxonomy" id="411473"/>
    <lineage>
        <taxon>Bacteria</taxon>
        <taxon>Bacillati</taxon>
        <taxon>Bacillota</taxon>
        <taxon>Clostridia</taxon>
        <taxon>Eubacteriales</taxon>
        <taxon>Oscillospiraceae</taxon>
        <taxon>Ruminococcus</taxon>
    </lineage>
</organism>
<evidence type="ECO:0000313" key="15">
    <source>
        <dbReference type="EMBL" id="ERJ93605.1"/>
    </source>
</evidence>
<keyword evidence="4 14" id="KW-1003">Cell membrane</keyword>
<dbReference type="InterPro" id="IPR011851">
    <property type="entry name" value="Na/Pro_symporter"/>
</dbReference>
<keyword evidence="9 14" id="KW-0406">Ion transport</keyword>
<keyword evidence="7 14" id="KW-1133">Transmembrane helix</keyword>